<dbReference type="PROSITE" id="PS00867">
    <property type="entry name" value="CPSASE_2"/>
    <property type="match status" value="1"/>
</dbReference>
<dbReference type="Pfam" id="PF00364">
    <property type="entry name" value="Biotin_lipoyl"/>
    <property type="match status" value="1"/>
</dbReference>
<evidence type="ECO:0000313" key="11">
    <source>
        <dbReference type="EMBL" id="GHF67040.1"/>
    </source>
</evidence>
<keyword evidence="12" id="KW-1185">Reference proteome</keyword>
<dbReference type="AlphaFoldDB" id="A0A8J3H0K3"/>
<dbReference type="PANTHER" id="PTHR18866:SF33">
    <property type="entry name" value="METHYLCROTONOYL-COA CARBOXYLASE SUBUNIT ALPHA, MITOCHONDRIAL-RELATED"/>
    <property type="match status" value="1"/>
</dbReference>
<feature type="domain" description="Biotin carboxylation" evidence="9">
    <location>
        <begin position="1"/>
        <end position="431"/>
    </location>
</feature>
<dbReference type="GO" id="GO:0046872">
    <property type="term" value="F:metal ion binding"/>
    <property type="evidence" value="ECO:0007669"/>
    <property type="project" value="InterPro"/>
</dbReference>
<dbReference type="PROSITE" id="PS50975">
    <property type="entry name" value="ATP_GRASP"/>
    <property type="match status" value="1"/>
</dbReference>
<dbReference type="SUPFAM" id="SSF51230">
    <property type="entry name" value="Single hybrid motif"/>
    <property type="match status" value="1"/>
</dbReference>
<dbReference type="InterPro" id="IPR005482">
    <property type="entry name" value="Biotin_COase_C"/>
</dbReference>
<dbReference type="CDD" id="cd06850">
    <property type="entry name" value="biotinyl_domain"/>
    <property type="match status" value="1"/>
</dbReference>
<dbReference type="GO" id="GO:0005524">
    <property type="term" value="F:ATP binding"/>
    <property type="evidence" value="ECO:0007669"/>
    <property type="project" value="UniProtKB-UniRule"/>
</dbReference>
<evidence type="ECO:0000256" key="1">
    <source>
        <dbReference type="ARBA" id="ARBA00001953"/>
    </source>
</evidence>
<proteinExistence type="predicted"/>
<dbReference type="EMBL" id="BNCJ01000019">
    <property type="protein sequence ID" value="GHF67040.1"/>
    <property type="molecule type" value="Genomic_DNA"/>
</dbReference>
<dbReference type="Proteomes" id="UP000626220">
    <property type="component" value="Unassembled WGS sequence"/>
</dbReference>
<evidence type="ECO:0000259" key="7">
    <source>
        <dbReference type="PROSITE" id="PS50968"/>
    </source>
</evidence>
<dbReference type="SMART" id="SM00878">
    <property type="entry name" value="Biotin_carb_C"/>
    <property type="match status" value="1"/>
</dbReference>
<dbReference type="SUPFAM" id="SSF52440">
    <property type="entry name" value="PreATP-grasp domain"/>
    <property type="match status" value="1"/>
</dbReference>
<dbReference type="InterPro" id="IPR001882">
    <property type="entry name" value="Biotin_BS"/>
</dbReference>
<dbReference type="InterPro" id="IPR011763">
    <property type="entry name" value="COA_CT_C"/>
</dbReference>
<dbReference type="SUPFAM" id="SSF51246">
    <property type="entry name" value="Rudiment single hybrid motif"/>
    <property type="match status" value="1"/>
</dbReference>
<dbReference type="Gene3D" id="3.30.470.20">
    <property type="entry name" value="ATP-grasp fold, B domain"/>
    <property type="match status" value="1"/>
</dbReference>
<dbReference type="Gene3D" id="3.90.226.10">
    <property type="entry name" value="2-enoyl-CoA Hydratase, Chain A, domain 1"/>
    <property type="match status" value="2"/>
</dbReference>
<dbReference type="PROSITE" id="PS00188">
    <property type="entry name" value="BIOTIN"/>
    <property type="match status" value="1"/>
</dbReference>
<comment type="cofactor">
    <cofactor evidence="1">
        <name>biotin</name>
        <dbReference type="ChEBI" id="CHEBI:57586"/>
    </cofactor>
</comment>
<comment type="caution">
    <text evidence="11">The sequence shown here is derived from an EMBL/GenBank/DDBJ whole genome shotgun (WGS) entry which is preliminary data.</text>
</comment>
<dbReference type="InterPro" id="IPR000089">
    <property type="entry name" value="Biotin_lipoyl"/>
</dbReference>
<organism evidence="11 12">
    <name type="scientific">Seohaeicola zhoushanensis</name>
    <dbReference type="NCBI Taxonomy" id="1569283"/>
    <lineage>
        <taxon>Bacteria</taxon>
        <taxon>Pseudomonadati</taxon>
        <taxon>Pseudomonadota</taxon>
        <taxon>Alphaproteobacteria</taxon>
        <taxon>Rhodobacterales</taxon>
        <taxon>Roseobacteraceae</taxon>
        <taxon>Seohaeicola</taxon>
    </lineage>
</organism>
<dbReference type="InterPro" id="IPR050856">
    <property type="entry name" value="Biotin_carboxylase_complex"/>
</dbReference>
<dbReference type="InterPro" id="IPR011053">
    <property type="entry name" value="Single_hybrid_motif"/>
</dbReference>
<dbReference type="SUPFAM" id="SSF52096">
    <property type="entry name" value="ClpP/crotonase"/>
    <property type="match status" value="2"/>
</dbReference>
<dbReference type="InterPro" id="IPR005479">
    <property type="entry name" value="CPAse_ATP-bd"/>
</dbReference>
<dbReference type="InterPro" id="IPR011764">
    <property type="entry name" value="Biotin_carboxylation_dom"/>
</dbReference>
<evidence type="ECO:0000256" key="3">
    <source>
        <dbReference type="ARBA" id="ARBA00022741"/>
    </source>
</evidence>
<dbReference type="InterPro" id="IPR011054">
    <property type="entry name" value="Rudment_hybrid_motif"/>
</dbReference>
<dbReference type="InterPro" id="IPR034733">
    <property type="entry name" value="AcCoA_carboxyl_beta"/>
</dbReference>
<dbReference type="InterPro" id="IPR016185">
    <property type="entry name" value="PreATP-grasp_dom_sf"/>
</dbReference>
<keyword evidence="4 6" id="KW-0067">ATP-binding</keyword>
<evidence type="ECO:0000259" key="8">
    <source>
        <dbReference type="PROSITE" id="PS50975"/>
    </source>
</evidence>
<feature type="domain" description="ATP-grasp" evidence="8">
    <location>
        <begin position="96"/>
        <end position="295"/>
    </location>
</feature>
<keyword evidence="5" id="KW-0092">Biotin</keyword>
<dbReference type="PROSITE" id="PS50979">
    <property type="entry name" value="BC"/>
    <property type="match status" value="1"/>
</dbReference>
<sequence length="1029" mass="108212">MGIECIAVYATDDAVSAHVALADRAIDLDAEGSAAYLNIDALIAVAQETGCDAVHPGYGFLSESSAFVTRLEAEGIGFAGPPSATIALLGDKVAARRLARSVDVPVIAGPEDPVTLEQARAFFASLPDGSAAMLKAVAGGGGRGIRPVETADALDRAFAASASEALSAFGDSALFIERMVRNARHVEVQVFGDGSGAVIHMWDRDCSVQRRNQKLIEIAPAPHLPDKLRADMRAAALRIASEVRLRSLATVEFLVEPNDGRFSFLEVNPRIQVEHTITEEITGLDLVQLQLLVLDGASLADLGLDAPLPTPSGHAIQLRLNAERVGRDGQVTPTTGRIRSLRPPTGPGLRFDTGLREEDEVTGRYDSLLAKLIVHGRGLNAEASLGFAAQALDDCRIEGIETNAPLLADLLRAPELANGTLDTGFVGRLLEQMASRNTGEDIAARDVVIAPLSGLVSRVMVAEGDVVRPGDEIAIIEAMKMEYPVSAGVGGTVAGLSVRDGDKVTADDPIARIAASDRIESAAAIRRPPEDRQDLIEWRQRLALTEDAARPDAMARRFENGGRTARENVDALCAPGSFHEIGALAVAAQRTRRDIAELRERMPADGLIAGIGALRGTGQRIAAFAYDETVAAGTQSLMNHKKLRRLLDIAARDGLPVAGFVEGGGGRPGDVDDATRATGLDMTGFLQFARISAPRVTVVHGLCFAGNAVLAGTSDVVIATREASLGMAGPAMIDAAGMGNPAARDVGPARMHAETGTVDLLVPDEAAATQAAHSVIACLSGLHISGEAPDPVPLRQVLPADRRRAYDVSRVLDLIVDLGSLVALGQTYASAMTTAFARIDGHAVGIIANNPAYDAGAIGAAEARKATRFLRLCNRFRLPVLSLCDTPGFSVGTRTERTGLVRASGEMLNAAAELSVPLVAVVTRRAYGLGAMAMTGGSFHAPSLTLAWPSGEFGGMGPEGAVRLGYRRELMAETDPAARQALFDRLLAEVYANGKALRVAESLELDAIIDPAETRSWISAALSGKRLRS</sequence>
<evidence type="ECO:0000256" key="2">
    <source>
        <dbReference type="ARBA" id="ARBA00022598"/>
    </source>
</evidence>
<dbReference type="GO" id="GO:0016874">
    <property type="term" value="F:ligase activity"/>
    <property type="evidence" value="ECO:0007669"/>
    <property type="project" value="UniProtKB-KW"/>
</dbReference>
<dbReference type="PANTHER" id="PTHR18866">
    <property type="entry name" value="CARBOXYLASE:PYRUVATE/ACETYL-COA/PROPIONYL-COA CARBOXYLASE"/>
    <property type="match status" value="1"/>
</dbReference>
<keyword evidence="11" id="KW-0670">Pyruvate</keyword>
<dbReference type="PROSITE" id="PS50968">
    <property type="entry name" value="BIOTINYL_LIPOYL"/>
    <property type="match status" value="1"/>
</dbReference>
<gene>
    <name evidence="11" type="ORF">GCM10017056_42840</name>
</gene>
<dbReference type="InterPro" id="IPR005481">
    <property type="entry name" value="BC-like_N"/>
</dbReference>
<feature type="domain" description="CoA carboxyltransferase C-terminal" evidence="10">
    <location>
        <begin position="787"/>
        <end position="1029"/>
    </location>
</feature>
<dbReference type="InterPro" id="IPR011761">
    <property type="entry name" value="ATP-grasp"/>
</dbReference>
<keyword evidence="2" id="KW-0436">Ligase</keyword>
<evidence type="ECO:0000256" key="6">
    <source>
        <dbReference type="PROSITE-ProRule" id="PRU00409"/>
    </source>
</evidence>
<accession>A0A8J3H0K3</accession>
<reference evidence="11" key="1">
    <citation type="journal article" date="2014" name="Int. J. Syst. Evol. Microbiol.">
        <title>Complete genome sequence of Corynebacterium casei LMG S-19264T (=DSM 44701T), isolated from a smear-ripened cheese.</title>
        <authorList>
            <consortium name="US DOE Joint Genome Institute (JGI-PGF)"/>
            <person name="Walter F."/>
            <person name="Albersmeier A."/>
            <person name="Kalinowski J."/>
            <person name="Ruckert C."/>
        </authorList>
    </citation>
    <scope>NUCLEOTIDE SEQUENCE</scope>
    <source>
        <strain evidence="11">KCTC 42650</strain>
    </source>
</reference>
<protein>
    <submittedName>
        <fullName evidence="11">Pyruvate carboxylase</fullName>
    </submittedName>
</protein>
<keyword evidence="3 6" id="KW-0547">Nucleotide-binding</keyword>
<dbReference type="Pfam" id="PF00289">
    <property type="entry name" value="Biotin_carb_N"/>
    <property type="match status" value="1"/>
</dbReference>
<feature type="domain" description="Lipoyl-binding" evidence="7">
    <location>
        <begin position="439"/>
        <end position="514"/>
    </location>
</feature>
<dbReference type="InterPro" id="IPR029045">
    <property type="entry name" value="ClpP/crotonase-like_dom_sf"/>
</dbReference>
<name>A0A8J3H0K3_9RHOB</name>
<dbReference type="Pfam" id="PF02786">
    <property type="entry name" value="CPSase_L_D2"/>
    <property type="match status" value="1"/>
</dbReference>
<dbReference type="Pfam" id="PF01039">
    <property type="entry name" value="Carboxyl_trans"/>
    <property type="match status" value="1"/>
</dbReference>
<evidence type="ECO:0000256" key="5">
    <source>
        <dbReference type="ARBA" id="ARBA00023267"/>
    </source>
</evidence>
<dbReference type="SUPFAM" id="SSF56059">
    <property type="entry name" value="Glutathione synthetase ATP-binding domain-like"/>
    <property type="match status" value="1"/>
</dbReference>
<dbReference type="PROSITE" id="PS50989">
    <property type="entry name" value="COA_CT_CTER"/>
    <property type="match status" value="1"/>
</dbReference>
<evidence type="ECO:0000259" key="10">
    <source>
        <dbReference type="PROSITE" id="PS50989"/>
    </source>
</evidence>
<evidence type="ECO:0000256" key="4">
    <source>
        <dbReference type="ARBA" id="ARBA00022840"/>
    </source>
</evidence>
<reference evidence="11" key="2">
    <citation type="submission" date="2020-09" db="EMBL/GenBank/DDBJ databases">
        <authorList>
            <person name="Sun Q."/>
            <person name="Kim S."/>
        </authorList>
    </citation>
    <scope>NUCLEOTIDE SEQUENCE</scope>
    <source>
        <strain evidence="11">KCTC 42650</strain>
    </source>
</reference>
<evidence type="ECO:0000259" key="9">
    <source>
        <dbReference type="PROSITE" id="PS50979"/>
    </source>
</evidence>
<dbReference type="Pfam" id="PF02785">
    <property type="entry name" value="Biotin_carb_C"/>
    <property type="match status" value="1"/>
</dbReference>
<dbReference type="Gene3D" id="2.40.50.100">
    <property type="match status" value="1"/>
</dbReference>
<evidence type="ECO:0000313" key="12">
    <source>
        <dbReference type="Proteomes" id="UP000626220"/>
    </source>
</evidence>